<evidence type="ECO:0000313" key="11">
    <source>
        <dbReference type="Proteomes" id="UP000680588"/>
    </source>
</evidence>
<dbReference type="InterPro" id="IPR000573">
    <property type="entry name" value="AconitaseA/IPMdHydase_ssu_swvl"/>
</dbReference>
<keyword evidence="3" id="KW-0479">Metal-binding</keyword>
<dbReference type="RefSeq" id="WP_207347284.1">
    <property type="nucleotide sequence ID" value="NZ_CP076456.1"/>
</dbReference>
<keyword evidence="7" id="KW-0004">4Fe-4S</keyword>
<comment type="similarity">
    <text evidence="2 7">Belongs to the aconitase/IPM isomerase family.</text>
</comment>
<dbReference type="KEGG" id="asun:KG104_03500"/>
<dbReference type="PROSITE" id="PS01244">
    <property type="entry name" value="ACONITASE_2"/>
    <property type="match status" value="1"/>
</dbReference>
<evidence type="ECO:0000256" key="1">
    <source>
        <dbReference type="ARBA" id="ARBA00001966"/>
    </source>
</evidence>
<comment type="function">
    <text evidence="7">Catalyzes the isomerization of citrate to isocitrate via cis-aconitate.</text>
</comment>
<dbReference type="InterPro" id="IPR006249">
    <property type="entry name" value="Aconitase/IRP2"/>
</dbReference>
<keyword evidence="5 7" id="KW-0411">Iron-sulfur</keyword>
<dbReference type="SUPFAM" id="SSF53732">
    <property type="entry name" value="Aconitase iron-sulfur domain"/>
    <property type="match status" value="1"/>
</dbReference>
<dbReference type="InterPro" id="IPR015928">
    <property type="entry name" value="Aconitase/3IPM_dehydase_swvl"/>
</dbReference>
<dbReference type="CDD" id="cd01580">
    <property type="entry name" value="AcnA_IRP_Swivel"/>
    <property type="match status" value="1"/>
</dbReference>
<evidence type="ECO:0000256" key="6">
    <source>
        <dbReference type="ARBA" id="ARBA00023239"/>
    </source>
</evidence>
<evidence type="ECO:0000259" key="9">
    <source>
        <dbReference type="Pfam" id="PF00694"/>
    </source>
</evidence>
<dbReference type="AlphaFoldDB" id="A0A975XLA6"/>
<evidence type="ECO:0000313" key="10">
    <source>
        <dbReference type="EMBL" id="QWQ36876.1"/>
    </source>
</evidence>
<accession>A0A975XLA6</accession>
<evidence type="ECO:0000256" key="7">
    <source>
        <dbReference type="RuleBase" id="RU361275"/>
    </source>
</evidence>
<feature type="domain" description="Aconitase A/isopropylmalate dehydratase small subunit swivel" evidence="9">
    <location>
        <begin position="690"/>
        <end position="816"/>
    </location>
</feature>
<dbReference type="EC" id="4.2.1.3" evidence="7"/>
<gene>
    <name evidence="10" type="primary">acnA</name>
    <name evidence="10" type="ORF">KG104_03500</name>
</gene>
<dbReference type="Gene3D" id="3.30.499.10">
    <property type="entry name" value="Aconitase, domain 3"/>
    <property type="match status" value="2"/>
</dbReference>
<dbReference type="FunFam" id="3.20.19.10:FF:000001">
    <property type="entry name" value="Aconitate hydratase"/>
    <property type="match status" value="1"/>
</dbReference>
<dbReference type="InterPro" id="IPR044137">
    <property type="entry name" value="AcnA_IRP_Swivel"/>
</dbReference>
<comment type="cofactor">
    <cofactor evidence="1">
        <name>[4Fe-4S] cluster</name>
        <dbReference type="ChEBI" id="CHEBI:49883"/>
    </cofactor>
</comment>
<protein>
    <recommendedName>
        <fullName evidence="7">Aconitate hydratase</fullName>
        <shortName evidence="7">Aconitase</shortName>
        <ecNumber evidence="7">4.2.1.3</ecNumber>
    </recommendedName>
</protein>
<evidence type="ECO:0000256" key="5">
    <source>
        <dbReference type="ARBA" id="ARBA00023014"/>
    </source>
</evidence>
<name>A0A975XLA6_9MICC</name>
<dbReference type="InterPro" id="IPR001030">
    <property type="entry name" value="Acoase/IPM_deHydtase_lsu_aba"/>
</dbReference>
<dbReference type="EMBL" id="CP076456">
    <property type="protein sequence ID" value="QWQ36876.1"/>
    <property type="molecule type" value="Genomic_DNA"/>
</dbReference>
<proteinExistence type="inferred from homology"/>
<dbReference type="PRINTS" id="PR00415">
    <property type="entry name" value="ACONITASE"/>
</dbReference>
<evidence type="ECO:0000259" key="8">
    <source>
        <dbReference type="Pfam" id="PF00330"/>
    </source>
</evidence>
<dbReference type="NCBIfam" id="NF006757">
    <property type="entry name" value="PRK09277.1"/>
    <property type="match status" value="1"/>
</dbReference>
<dbReference type="InterPro" id="IPR036008">
    <property type="entry name" value="Aconitase_4Fe-4S_dom"/>
</dbReference>
<dbReference type="NCBIfam" id="TIGR01341">
    <property type="entry name" value="aconitase_1"/>
    <property type="match status" value="1"/>
</dbReference>
<dbReference type="Gene3D" id="3.20.19.10">
    <property type="entry name" value="Aconitase, domain 4"/>
    <property type="match status" value="1"/>
</dbReference>
<keyword evidence="11" id="KW-1185">Reference proteome</keyword>
<dbReference type="PANTHER" id="PTHR11670">
    <property type="entry name" value="ACONITASE/IRON-RESPONSIVE ELEMENT FAMILY MEMBER"/>
    <property type="match status" value="1"/>
</dbReference>
<dbReference type="NCBIfam" id="NF009520">
    <property type="entry name" value="PRK12881.1"/>
    <property type="match status" value="1"/>
</dbReference>
<dbReference type="Pfam" id="PF00330">
    <property type="entry name" value="Aconitase"/>
    <property type="match status" value="1"/>
</dbReference>
<feature type="domain" description="Aconitase/3-isopropylmalate dehydratase large subunit alpha/beta/alpha" evidence="8">
    <location>
        <begin position="70"/>
        <end position="561"/>
    </location>
</feature>
<evidence type="ECO:0000256" key="2">
    <source>
        <dbReference type="ARBA" id="ARBA00007185"/>
    </source>
</evidence>
<dbReference type="InterPro" id="IPR015931">
    <property type="entry name" value="Acnase/IPM_dHydase_lsu_aba_1/3"/>
</dbReference>
<keyword evidence="6 7" id="KW-0456">Lyase</keyword>
<organism evidence="10 11">
    <name type="scientific">Arthrobacter sunyaminii</name>
    <dbReference type="NCBI Taxonomy" id="2816859"/>
    <lineage>
        <taxon>Bacteria</taxon>
        <taxon>Bacillati</taxon>
        <taxon>Actinomycetota</taxon>
        <taxon>Actinomycetes</taxon>
        <taxon>Micrococcales</taxon>
        <taxon>Micrococcaceae</taxon>
        <taxon>Arthrobacter</taxon>
    </lineage>
</organism>
<sequence length="903" mass="96432">MTSTSTAAPPATGLLQVSTGPVRYVDITGVEGVEFLPLSLKILVENMLRHGAGPEMVDALVQAAAGMTETALEIPFHPARVVMQDMAGAPVIHDLVTLRAAVAAHGGNPSRIKPLIPAELVVDHSVIVDSSGSRDAFRRNAYHEFERNEERFRFLRWAQDAFEGLRVVPPGRGIIHQVNIEHLTRGVMTAEADGELIAYPDSCIGTDSHTTMVNGLGVLGWGVGGIEAVSALLGHPLSMLVPPVVGVEFTGKLPAGTTATDLVLRITELLRGHGVVGKIVEFHGPGMVGVPVADRATIANMSPEFGSTAALFPMDAATLDYYRLTGRPEEQVELIEAYARAQGMFSDGGRSPARYSESLQLDLSEVVPSIAGPYRPQDRIPLNRAHTTFRQDLAILLEKDRDNGRPAGDTGLDVALGEATVRLQHGALAIAAITSCTNTSNPHVMMTAALLARNAVARGLSVPPWVKTSLAPGSQVVTRYLEQAGLMPDLEKLGFHVVGYGCTTCMGNSGPLAEPVSAAAKDVVLTSVLSGNRNFEGRISPDVRMNYLASPPLVIGYALAGTMDVDLLRDPLGREADGSAVYLQDLWPAPGEVEQELSRAVTRSLYQETYAQAFAGTPQWEALDVPTASAYEFGESTYMRRSPFLDGAGTEPAPITDLAGARVLLKLGDSVTTDHISPVGQIRADSPAGQYLLAQGISRRDFNTYGSRRGNHEVMVRGTFANVRLRNELANGRDGGYTRTLPDGAEMTVFDAAEHYRNRNVPLLILAGREYGSGSARDYAAKGTYLLGVRAVLAESFERIHRSNLVGMGVIPLQFRPGNSASTLGLDGSEEYSVSGLAGFTDGGWPRTVRIDARRADGACVAFNVDVRVDTPVEAEYIRHGGILPFALRAGLREEPGTAGAAR</sequence>
<dbReference type="GO" id="GO:0003994">
    <property type="term" value="F:aconitate hydratase activity"/>
    <property type="evidence" value="ECO:0007669"/>
    <property type="project" value="UniProtKB-EC"/>
</dbReference>
<dbReference type="Gene3D" id="6.10.190.10">
    <property type="match status" value="1"/>
</dbReference>
<dbReference type="GO" id="GO:0051539">
    <property type="term" value="F:4 iron, 4 sulfur cluster binding"/>
    <property type="evidence" value="ECO:0007669"/>
    <property type="project" value="UniProtKB-KW"/>
</dbReference>
<reference evidence="10" key="1">
    <citation type="submission" date="2021-06" db="EMBL/GenBank/DDBJ databases">
        <title>Novel species in genus Arthrobacter.</title>
        <authorList>
            <person name="Zhang G."/>
        </authorList>
    </citation>
    <scope>NUCLEOTIDE SEQUENCE</scope>
    <source>
        <strain evidence="10">Zg-ZUI122</strain>
    </source>
</reference>
<dbReference type="Proteomes" id="UP000680588">
    <property type="component" value="Chromosome"/>
</dbReference>
<evidence type="ECO:0000256" key="3">
    <source>
        <dbReference type="ARBA" id="ARBA00022723"/>
    </source>
</evidence>
<keyword evidence="4 7" id="KW-0408">Iron</keyword>
<dbReference type="PROSITE" id="PS00450">
    <property type="entry name" value="ACONITASE_1"/>
    <property type="match status" value="1"/>
</dbReference>
<comment type="catalytic activity">
    <reaction evidence="7">
        <text>citrate = D-threo-isocitrate</text>
        <dbReference type="Rhea" id="RHEA:10336"/>
        <dbReference type="ChEBI" id="CHEBI:15562"/>
        <dbReference type="ChEBI" id="CHEBI:16947"/>
        <dbReference type="EC" id="4.2.1.3"/>
    </reaction>
</comment>
<dbReference type="GO" id="GO:0046872">
    <property type="term" value="F:metal ion binding"/>
    <property type="evidence" value="ECO:0007669"/>
    <property type="project" value="UniProtKB-KW"/>
</dbReference>
<dbReference type="SUPFAM" id="SSF52016">
    <property type="entry name" value="LeuD/IlvD-like"/>
    <property type="match status" value="1"/>
</dbReference>
<evidence type="ECO:0000256" key="4">
    <source>
        <dbReference type="ARBA" id="ARBA00023004"/>
    </source>
</evidence>
<dbReference type="Pfam" id="PF00694">
    <property type="entry name" value="Aconitase_C"/>
    <property type="match status" value="1"/>
</dbReference>
<dbReference type="InterPro" id="IPR018136">
    <property type="entry name" value="Aconitase_4Fe-4S_BS"/>
</dbReference>